<reference evidence="2" key="1">
    <citation type="submission" date="2015-11" db="EMBL/GenBank/DDBJ databases">
        <title>De novo transcriptome assembly of four potential Pierce s Disease insect vectors from Arizona vineyards.</title>
        <authorList>
            <person name="Tassone E.E."/>
        </authorList>
    </citation>
    <scope>NUCLEOTIDE SEQUENCE</scope>
</reference>
<keyword evidence="1" id="KW-0812">Transmembrane</keyword>
<feature type="transmembrane region" description="Helical" evidence="1">
    <location>
        <begin position="89"/>
        <end position="110"/>
    </location>
</feature>
<feature type="non-terminal residue" evidence="2">
    <location>
        <position position="117"/>
    </location>
</feature>
<evidence type="ECO:0000313" key="2">
    <source>
        <dbReference type="EMBL" id="JAS90798.1"/>
    </source>
</evidence>
<proteinExistence type="predicted"/>
<keyword evidence="1" id="KW-0472">Membrane</keyword>
<evidence type="ECO:0000256" key="1">
    <source>
        <dbReference type="SAM" id="Phobius"/>
    </source>
</evidence>
<keyword evidence="1" id="KW-1133">Transmembrane helix</keyword>
<protein>
    <submittedName>
        <fullName evidence="2">Uncharacterized protein</fullName>
    </submittedName>
</protein>
<gene>
    <name evidence="2" type="ORF">g.1195</name>
</gene>
<name>A0A1B6IV44_9HEMI</name>
<organism evidence="2">
    <name type="scientific">Homalodisca liturata</name>
    <dbReference type="NCBI Taxonomy" id="320908"/>
    <lineage>
        <taxon>Eukaryota</taxon>
        <taxon>Metazoa</taxon>
        <taxon>Ecdysozoa</taxon>
        <taxon>Arthropoda</taxon>
        <taxon>Hexapoda</taxon>
        <taxon>Insecta</taxon>
        <taxon>Pterygota</taxon>
        <taxon>Neoptera</taxon>
        <taxon>Paraneoptera</taxon>
        <taxon>Hemiptera</taxon>
        <taxon>Auchenorrhyncha</taxon>
        <taxon>Membracoidea</taxon>
        <taxon>Cicadellidae</taxon>
        <taxon>Cicadellinae</taxon>
        <taxon>Proconiini</taxon>
        <taxon>Homalodisca</taxon>
    </lineage>
</organism>
<sequence length="117" mass="13242">SVPFQERNAIKSVRRELCYIQVRHPGTSPGGATIKGQAFYRRRWWSLSSHIACVCESVESVWLLDTADVCLSIRMADSRLPVADQDLHFVWLDYTVFGGMLLVSTGIGLYHGCRILR</sequence>
<dbReference type="AlphaFoldDB" id="A0A1B6IV44"/>
<accession>A0A1B6IV44</accession>
<feature type="non-terminal residue" evidence="2">
    <location>
        <position position="1"/>
    </location>
</feature>
<dbReference type="EMBL" id="GECU01016908">
    <property type="protein sequence ID" value="JAS90798.1"/>
    <property type="molecule type" value="Transcribed_RNA"/>
</dbReference>